<dbReference type="InterPro" id="IPR008920">
    <property type="entry name" value="TF_FadR/GntR_C"/>
</dbReference>
<dbReference type="InterPro" id="IPR000524">
    <property type="entry name" value="Tscrpt_reg_HTH_GntR"/>
</dbReference>
<proteinExistence type="predicted"/>
<keyword evidence="3" id="KW-0804">Transcription</keyword>
<keyword evidence="1" id="KW-0805">Transcription regulation</keyword>
<keyword evidence="2" id="KW-0238">DNA-binding</keyword>
<dbReference type="OrthoDB" id="7005926at2"/>
<reference evidence="6 7" key="1">
    <citation type="submission" date="2019-06" db="EMBL/GenBank/DDBJ databases">
        <title>Genome of Methylobacterium sp. 17Sr1-39.</title>
        <authorList>
            <person name="Seo T."/>
        </authorList>
    </citation>
    <scope>NUCLEOTIDE SEQUENCE [LARGE SCALE GENOMIC DNA]</scope>
    <source>
        <strain evidence="6 7">17Sr1-39</strain>
    </source>
</reference>
<dbReference type="InterPro" id="IPR036390">
    <property type="entry name" value="WH_DNA-bd_sf"/>
</dbReference>
<dbReference type="PANTHER" id="PTHR43537:SF5">
    <property type="entry name" value="UXU OPERON TRANSCRIPTIONAL REGULATOR"/>
    <property type="match status" value="1"/>
</dbReference>
<dbReference type="SUPFAM" id="SSF46785">
    <property type="entry name" value="Winged helix' DNA-binding domain"/>
    <property type="match status" value="2"/>
</dbReference>
<dbReference type="InterPro" id="IPR036388">
    <property type="entry name" value="WH-like_DNA-bd_sf"/>
</dbReference>
<name>A0A5C4L766_9HYPH</name>
<dbReference type="Gene3D" id="1.10.10.10">
    <property type="entry name" value="Winged helix-like DNA-binding domain superfamily/Winged helix DNA-binding domain"/>
    <property type="match status" value="2"/>
</dbReference>
<protein>
    <submittedName>
        <fullName evidence="6">GntR family transcriptional regulator</fullName>
    </submittedName>
</protein>
<evidence type="ECO:0000256" key="1">
    <source>
        <dbReference type="ARBA" id="ARBA00023015"/>
    </source>
</evidence>
<evidence type="ECO:0000313" key="6">
    <source>
        <dbReference type="EMBL" id="TNC06200.1"/>
    </source>
</evidence>
<evidence type="ECO:0000256" key="2">
    <source>
        <dbReference type="ARBA" id="ARBA00023125"/>
    </source>
</evidence>
<dbReference type="Proteomes" id="UP000305267">
    <property type="component" value="Unassembled WGS sequence"/>
</dbReference>
<keyword evidence="7" id="KW-1185">Reference proteome</keyword>
<comment type="caution">
    <text evidence="6">The sequence shown here is derived from an EMBL/GenBank/DDBJ whole genome shotgun (WGS) entry which is preliminary data.</text>
</comment>
<feature type="region of interest" description="Disordered" evidence="4">
    <location>
        <begin position="287"/>
        <end position="331"/>
    </location>
</feature>
<dbReference type="Pfam" id="PF07729">
    <property type="entry name" value="FCD"/>
    <property type="match status" value="1"/>
</dbReference>
<dbReference type="RefSeq" id="WP_139040612.1">
    <property type="nucleotide sequence ID" value="NZ_VDDA01000052.1"/>
</dbReference>
<dbReference type="GO" id="GO:0003700">
    <property type="term" value="F:DNA-binding transcription factor activity"/>
    <property type="evidence" value="ECO:0007669"/>
    <property type="project" value="InterPro"/>
</dbReference>
<gene>
    <name evidence="6" type="ORF">FF100_34940</name>
</gene>
<accession>A0A5C4L766</accession>
<evidence type="ECO:0000313" key="7">
    <source>
        <dbReference type="Proteomes" id="UP000305267"/>
    </source>
</evidence>
<dbReference type="Pfam" id="PF00392">
    <property type="entry name" value="GntR"/>
    <property type="match status" value="1"/>
</dbReference>
<dbReference type="InterPro" id="IPR011711">
    <property type="entry name" value="GntR_C"/>
</dbReference>
<dbReference type="AlphaFoldDB" id="A0A5C4L766"/>
<evidence type="ECO:0000256" key="3">
    <source>
        <dbReference type="ARBA" id="ARBA00023163"/>
    </source>
</evidence>
<dbReference type="SUPFAM" id="SSF48008">
    <property type="entry name" value="GntR ligand-binding domain-like"/>
    <property type="match status" value="1"/>
</dbReference>
<dbReference type="SMART" id="SM00895">
    <property type="entry name" value="FCD"/>
    <property type="match status" value="1"/>
</dbReference>
<dbReference type="PROSITE" id="PS50949">
    <property type="entry name" value="HTH_GNTR"/>
    <property type="match status" value="1"/>
</dbReference>
<dbReference type="EMBL" id="VDDA01000052">
    <property type="protein sequence ID" value="TNC06200.1"/>
    <property type="molecule type" value="Genomic_DNA"/>
</dbReference>
<organism evidence="6 7">
    <name type="scientific">Methylobacterium terricola</name>
    <dbReference type="NCBI Taxonomy" id="2583531"/>
    <lineage>
        <taxon>Bacteria</taxon>
        <taxon>Pseudomonadati</taxon>
        <taxon>Pseudomonadota</taxon>
        <taxon>Alphaproteobacteria</taxon>
        <taxon>Hyphomicrobiales</taxon>
        <taxon>Methylobacteriaceae</taxon>
        <taxon>Methylobacterium</taxon>
    </lineage>
</organism>
<feature type="compositionally biased region" description="Basic and acidic residues" evidence="4">
    <location>
        <begin position="320"/>
        <end position="331"/>
    </location>
</feature>
<dbReference type="GO" id="GO:0003677">
    <property type="term" value="F:DNA binding"/>
    <property type="evidence" value="ECO:0007669"/>
    <property type="project" value="UniProtKB-KW"/>
</dbReference>
<dbReference type="Gene3D" id="1.20.120.530">
    <property type="entry name" value="GntR ligand-binding domain-like"/>
    <property type="match status" value="1"/>
</dbReference>
<evidence type="ECO:0000259" key="5">
    <source>
        <dbReference type="PROSITE" id="PS50949"/>
    </source>
</evidence>
<evidence type="ECO:0000256" key="4">
    <source>
        <dbReference type="SAM" id="MobiDB-lite"/>
    </source>
</evidence>
<dbReference type="SMART" id="SM00345">
    <property type="entry name" value="HTH_GNTR"/>
    <property type="match status" value="2"/>
</dbReference>
<dbReference type="PANTHER" id="PTHR43537">
    <property type="entry name" value="TRANSCRIPTIONAL REGULATOR, GNTR FAMILY"/>
    <property type="match status" value="1"/>
</dbReference>
<sequence length="331" mass="36902">MPRAASQRRSLLANRILDLVRDARFQPGHHLREQALGDVLRVSRTPVRAALQLLAEQGVVEARRNHGFFLRTPPEDLHGLDVQAPSTSEDLYSRIVRDRLARRLPESFTQTDLARLYGVERSALARILARLLDDGLIHRNAGRGWCFPPTLDTKLGLEGSYDFRQIVEPAGLLMPQFTPDPALIERSRLQHLYLVDHPAIETVPAAQIFETDTQFHEMLIGFSGNPFLLQAIQTQNRLRRLLEFSGYVNRGRIKVWCREHLAILDAVSAGSPEEAARQMRLHLANALSASHHRRPARRGSPVSPAVLPSGEGVDDGLGEGPHEEGGRTAPA</sequence>
<feature type="domain" description="HTH gntR-type" evidence="5">
    <location>
        <begin position="6"/>
        <end position="73"/>
    </location>
</feature>